<evidence type="ECO:0000313" key="2">
    <source>
        <dbReference type="EMBL" id="KAL5107926.1"/>
    </source>
</evidence>
<protein>
    <submittedName>
        <fullName evidence="2">Uncharacterized protein</fullName>
    </submittedName>
</protein>
<sequence length="108" mass="11566">MGIEEREMQYLFGRCDSPPASASFSSARMPILMAPPANPSFLLLPQTRLSHSAGVSRSLPLPRLALKNACSHAFNSSSLSPFPPSTNFSSSYGTSDSEVNYPTASVLQ</sequence>
<feature type="compositionally biased region" description="Low complexity" evidence="1">
    <location>
        <begin position="75"/>
        <end position="91"/>
    </location>
</feature>
<proteinExistence type="predicted"/>
<accession>A0ABR4QDV4</accession>
<feature type="compositionally biased region" description="Polar residues" evidence="1">
    <location>
        <begin position="92"/>
        <end position="108"/>
    </location>
</feature>
<evidence type="ECO:0000256" key="1">
    <source>
        <dbReference type="SAM" id="MobiDB-lite"/>
    </source>
</evidence>
<comment type="caution">
    <text evidence="2">The sequence shown here is derived from an EMBL/GenBank/DDBJ whole genome shotgun (WGS) entry which is preliminary data.</text>
</comment>
<gene>
    <name evidence="2" type="ORF">TcWFU_006885</name>
</gene>
<keyword evidence="3" id="KW-1185">Reference proteome</keyword>
<evidence type="ECO:0000313" key="3">
    <source>
        <dbReference type="Proteomes" id="UP001651158"/>
    </source>
</evidence>
<dbReference type="Proteomes" id="UP001651158">
    <property type="component" value="Unassembled WGS sequence"/>
</dbReference>
<reference evidence="2 3" key="1">
    <citation type="journal article" date="2022" name="Front. Cell. Infect. Microbiol.">
        <title>The Genomes of Two Strains of Taenia crassiceps the Animal Model for the Study of Human Cysticercosis.</title>
        <authorList>
            <person name="Bobes R.J."/>
            <person name="Estrada K."/>
            <person name="Rios-Valencia D.G."/>
            <person name="Calderon-Gallegos A."/>
            <person name="de la Torre P."/>
            <person name="Carrero J.C."/>
            <person name="Sanchez-Flores A."/>
            <person name="Laclette J.P."/>
        </authorList>
    </citation>
    <scope>NUCLEOTIDE SEQUENCE [LARGE SCALE GENOMIC DNA]</scope>
    <source>
        <strain evidence="2">WFUcys</strain>
    </source>
</reference>
<name>A0ABR4QDV4_9CEST</name>
<organism evidence="2 3">
    <name type="scientific">Taenia crassiceps</name>
    <dbReference type="NCBI Taxonomy" id="6207"/>
    <lineage>
        <taxon>Eukaryota</taxon>
        <taxon>Metazoa</taxon>
        <taxon>Spiralia</taxon>
        <taxon>Lophotrochozoa</taxon>
        <taxon>Platyhelminthes</taxon>
        <taxon>Cestoda</taxon>
        <taxon>Eucestoda</taxon>
        <taxon>Cyclophyllidea</taxon>
        <taxon>Taeniidae</taxon>
        <taxon>Taenia</taxon>
    </lineage>
</organism>
<dbReference type="EMBL" id="JAKROA010000004">
    <property type="protein sequence ID" value="KAL5107926.1"/>
    <property type="molecule type" value="Genomic_DNA"/>
</dbReference>
<feature type="region of interest" description="Disordered" evidence="1">
    <location>
        <begin position="75"/>
        <end position="108"/>
    </location>
</feature>